<dbReference type="Proteomes" id="UP001209730">
    <property type="component" value="Unassembled WGS sequence"/>
</dbReference>
<proteinExistence type="predicted"/>
<feature type="domain" description="Large polyvalent protein-associated" evidence="2">
    <location>
        <begin position="186"/>
        <end position="258"/>
    </location>
</feature>
<dbReference type="RefSeq" id="WP_266044079.1">
    <property type="nucleotide sequence ID" value="NZ_JAPHQA010000009.1"/>
</dbReference>
<dbReference type="EMBL" id="JAPHQB010000002">
    <property type="protein sequence ID" value="MCX2800513.1"/>
    <property type="molecule type" value="Genomic_DNA"/>
</dbReference>
<name>A0AB35HTX1_MICTH</name>
<accession>A0AB35HTX1</accession>
<dbReference type="AlphaFoldDB" id="A0AB35HTX1"/>
<dbReference type="InterPro" id="IPR041047">
    <property type="entry name" value="LPD1"/>
</dbReference>
<dbReference type="NCBIfam" id="NF041907">
    <property type="entry name" value="CLCA_X"/>
    <property type="match status" value="1"/>
</dbReference>
<evidence type="ECO:0000313" key="3">
    <source>
        <dbReference type="EMBL" id="MCX2800513.1"/>
    </source>
</evidence>
<evidence type="ECO:0000313" key="4">
    <source>
        <dbReference type="Proteomes" id="UP001209730"/>
    </source>
</evidence>
<organism evidence="3 4">
    <name type="scientific">Microbulbifer thermotolerans</name>
    <dbReference type="NCBI Taxonomy" id="252514"/>
    <lineage>
        <taxon>Bacteria</taxon>
        <taxon>Pseudomonadati</taxon>
        <taxon>Pseudomonadota</taxon>
        <taxon>Gammaproteobacteria</taxon>
        <taxon>Cellvibrionales</taxon>
        <taxon>Microbulbiferaceae</taxon>
        <taxon>Microbulbifer</taxon>
    </lineage>
</organism>
<protein>
    <recommendedName>
        <fullName evidence="2">Large polyvalent protein-associated domain-containing protein</fullName>
    </recommendedName>
</protein>
<sequence>MNQSMLLSRKFYRRGPTRRESGPVSFSDIRKRFGFRSIGIGRWVTREERDVAASLFYDALSDLMAILRGPEIVISLRGTLSFQYGIGGRPGVSAFYEPASRCFSLAKNAGPGAIAHEWFHALDHYLGDKAFSDTDGSVFASEAWLRDATPVPHPLNDRLFDCFKSIMLDESGEKPSELFRASCRIDRETGRLYYSRPAEICARAFEAFVQDATISNNFLVSGTKVSEEAQMGLYPNAGQRRRINNAFSNYFTALGTALRAEAENRRDQPFSNTRSSRSRQRQA</sequence>
<reference evidence="3" key="1">
    <citation type="submission" date="2022-11" db="EMBL/GenBank/DDBJ databases">
        <title>Chitin-degrading and fungicidal potential of chitinolytic bacterial strains from marine environment of the Pacific Ocean regions.</title>
        <authorList>
            <person name="Pentekhina I."/>
            <person name="Nedashkovskaya O."/>
            <person name="Seitkalieva A."/>
            <person name="Podvolotskaya A."/>
            <person name="Tekutyeva L."/>
            <person name="Balabanova L."/>
        </authorList>
    </citation>
    <scope>NUCLEOTIDE SEQUENCE</scope>
    <source>
        <strain evidence="3">KMM 6838</strain>
    </source>
</reference>
<comment type="caution">
    <text evidence="3">The sequence shown here is derived from an EMBL/GenBank/DDBJ whole genome shotgun (WGS) entry which is preliminary data.</text>
</comment>
<evidence type="ECO:0000256" key="1">
    <source>
        <dbReference type="SAM" id="MobiDB-lite"/>
    </source>
</evidence>
<gene>
    <name evidence="3" type="ORF">OQJ68_01795</name>
</gene>
<evidence type="ECO:0000259" key="2">
    <source>
        <dbReference type="Pfam" id="PF18796"/>
    </source>
</evidence>
<feature type="region of interest" description="Disordered" evidence="1">
    <location>
        <begin position="262"/>
        <end position="283"/>
    </location>
</feature>
<dbReference type="Pfam" id="PF18796">
    <property type="entry name" value="LPD1"/>
    <property type="match status" value="1"/>
</dbReference>